<accession>A0A7X0HXI5</accession>
<evidence type="ECO:0000256" key="2">
    <source>
        <dbReference type="SAM" id="Phobius"/>
    </source>
</evidence>
<reference evidence="4 5" key="1">
    <citation type="submission" date="2020-08" db="EMBL/GenBank/DDBJ databases">
        <title>Genomic Encyclopedia of Type Strains, Phase IV (KMG-IV): sequencing the most valuable type-strain genomes for metagenomic binning, comparative biology and taxonomic classification.</title>
        <authorList>
            <person name="Goeker M."/>
        </authorList>
    </citation>
    <scope>NUCLEOTIDE SEQUENCE [LARGE SCALE GENOMIC DNA]</scope>
    <source>
        <strain evidence="4 5">DSM 5391</strain>
    </source>
</reference>
<evidence type="ECO:0000313" key="4">
    <source>
        <dbReference type="EMBL" id="MBB6447426.1"/>
    </source>
</evidence>
<keyword evidence="2" id="KW-1133">Transmembrane helix</keyword>
<feature type="compositionally biased region" description="Gly residues" evidence="1">
    <location>
        <begin position="243"/>
        <end position="267"/>
    </location>
</feature>
<sequence>MGTRMIKRSLFILLPFLLLALLPWSVLTQAESMNQKQFIYDNAQLLTKEETTQLELLSSELSKERNTAFVIITLNGTEGKTIVQYMEDFYDEQALGYDQPHGNTALLIMDMQGRDVYLAGFKKAEQYLDSVRLEMIRNQITPDLSEGAYDKAFSSFIETAYDYMGYEPGVNPENIFFKWWFQLVLSITLAGVIVALMAYRSGGRVTVNGSTYIDKKQSAVISEYDQFVRETVTRVKKPSNPSNGGGGGGGGGTTGGGHSYSGSGGKF</sequence>
<dbReference type="Proteomes" id="UP000531594">
    <property type="component" value="Unassembled WGS sequence"/>
</dbReference>
<comment type="caution">
    <text evidence="4">The sequence shown here is derived from an EMBL/GenBank/DDBJ whole genome shotgun (WGS) entry which is preliminary data.</text>
</comment>
<dbReference type="InterPro" id="IPR007621">
    <property type="entry name" value="TPM_dom"/>
</dbReference>
<keyword evidence="5" id="KW-1185">Reference proteome</keyword>
<organism evidence="4 5">
    <name type="scientific">Bacillus benzoevorans</name>
    <dbReference type="NCBI Taxonomy" id="1456"/>
    <lineage>
        <taxon>Bacteria</taxon>
        <taxon>Bacillati</taxon>
        <taxon>Bacillota</taxon>
        <taxon>Bacilli</taxon>
        <taxon>Bacillales</taxon>
        <taxon>Bacillaceae</taxon>
        <taxon>Bacillus</taxon>
    </lineage>
</organism>
<gene>
    <name evidence="4" type="ORF">HNR53_004106</name>
</gene>
<evidence type="ECO:0000256" key="1">
    <source>
        <dbReference type="SAM" id="MobiDB-lite"/>
    </source>
</evidence>
<proteinExistence type="predicted"/>
<evidence type="ECO:0000259" key="3">
    <source>
        <dbReference type="Pfam" id="PF04536"/>
    </source>
</evidence>
<dbReference type="EMBL" id="JACHGK010000021">
    <property type="protein sequence ID" value="MBB6447426.1"/>
    <property type="molecule type" value="Genomic_DNA"/>
</dbReference>
<feature type="transmembrane region" description="Helical" evidence="2">
    <location>
        <begin position="179"/>
        <end position="199"/>
    </location>
</feature>
<dbReference type="RefSeq" id="WP_184529365.1">
    <property type="nucleotide sequence ID" value="NZ_JACHGK010000021.1"/>
</dbReference>
<dbReference type="Pfam" id="PF04536">
    <property type="entry name" value="TPM_phosphatase"/>
    <property type="match status" value="1"/>
</dbReference>
<name>A0A7X0HXI5_9BACI</name>
<protein>
    <recommendedName>
        <fullName evidence="3">TPM domain-containing protein</fullName>
    </recommendedName>
</protein>
<keyword evidence="2" id="KW-0472">Membrane</keyword>
<feature type="region of interest" description="Disordered" evidence="1">
    <location>
        <begin position="234"/>
        <end position="267"/>
    </location>
</feature>
<keyword evidence="2" id="KW-0812">Transmembrane</keyword>
<evidence type="ECO:0000313" key="5">
    <source>
        <dbReference type="Proteomes" id="UP000531594"/>
    </source>
</evidence>
<feature type="domain" description="TPM" evidence="3">
    <location>
        <begin position="39"/>
        <end position="161"/>
    </location>
</feature>
<dbReference type="Gene3D" id="3.10.310.50">
    <property type="match status" value="1"/>
</dbReference>
<dbReference type="AlphaFoldDB" id="A0A7X0HXI5"/>